<gene>
    <name evidence="1" type="ORF">Z518_11221</name>
</gene>
<dbReference type="EMBL" id="KN847486">
    <property type="protein sequence ID" value="KIW99482.1"/>
    <property type="molecule type" value="Genomic_DNA"/>
</dbReference>
<proteinExistence type="predicted"/>
<dbReference type="RefSeq" id="XP_013266619.1">
    <property type="nucleotide sequence ID" value="XM_013411165.1"/>
</dbReference>
<sequence>MDVYLSSYPDSPKQEIPQGSYVGFEFGIQLVHSLGGIHPFSIRRETHVDGQNLNGTSATSVLIFTLSSTASNSAQNKPIKPDILSSLRKQWLKLFALKTPISCSRVQSSNVTSPVRDVGGRKRCGYQNLDVKKYALMCRGESLDFTNQLNLVLGDLICGIPYPNNSSPNALLRPLELGTRPTPQFIQRTTSTSSSMSPIWAVFSSLNRSVGVIVCPEHRFVIGSFVRKVQAMEDFVS</sequence>
<reference evidence="1 2" key="1">
    <citation type="submission" date="2015-01" db="EMBL/GenBank/DDBJ databases">
        <title>The Genome Sequence of Rhinocladiella mackenzie CBS 650.93.</title>
        <authorList>
            <consortium name="The Broad Institute Genomics Platform"/>
            <person name="Cuomo C."/>
            <person name="de Hoog S."/>
            <person name="Gorbushina A."/>
            <person name="Stielow B."/>
            <person name="Teixiera M."/>
            <person name="Abouelleil A."/>
            <person name="Chapman S.B."/>
            <person name="Priest M."/>
            <person name="Young S.K."/>
            <person name="Wortman J."/>
            <person name="Nusbaum C."/>
            <person name="Birren B."/>
        </authorList>
    </citation>
    <scope>NUCLEOTIDE SEQUENCE [LARGE SCALE GENOMIC DNA]</scope>
    <source>
        <strain evidence="1 2">CBS 650.93</strain>
    </source>
</reference>
<dbReference type="VEuPathDB" id="FungiDB:Z518_11221"/>
<dbReference type="GeneID" id="25299292"/>
<dbReference type="AlphaFoldDB" id="A0A0D2GM88"/>
<dbReference type="HOGENOM" id="CLU_1171173_0_0_1"/>
<accession>A0A0D2GM88</accession>
<evidence type="ECO:0000313" key="1">
    <source>
        <dbReference type="EMBL" id="KIW99482.1"/>
    </source>
</evidence>
<dbReference type="Proteomes" id="UP000053617">
    <property type="component" value="Unassembled WGS sequence"/>
</dbReference>
<organism evidence="1 2">
    <name type="scientific">Rhinocladiella mackenziei CBS 650.93</name>
    <dbReference type="NCBI Taxonomy" id="1442369"/>
    <lineage>
        <taxon>Eukaryota</taxon>
        <taxon>Fungi</taxon>
        <taxon>Dikarya</taxon>
        <taxon>Ascomycota</taxon>
        <taxon>Pezizomycotina</taxon>
        <taxon>Eurotiomycetes</taxon>
        <taxon>Chaetothyriomycetidae</taxon>
        <taxon>Chaetothyriales</taxon>
        <taxon>Herpotrichiellaceae</taxon>
        <taxon>Rhinocladiella</taxon>
    </lineage>
</organism>
<protein>
    <submittedName>
        <fullName evidence="1">Uncharacterized protein</fullName>
    </submittedName>
</protein>
<keyword evidence="2" id="KW-1185">Reference proteome</keyword>
<evidence type="ECO:0000313" key="2">
    <source>
        <dbReference type="Proteomes" id="UP000053617"/>
    </source>
</evidence>
<name>A0A0D2GM88_9EURO</name>